<keyword evidence="3" id="KW-0540">Nuclease</keyword>
<dbReference type="GO" id="GO:0016605">
    <property type="term" value="C:PML body"/>
    <property type="evidence" value="ECO:0007669"/>
    <property type="project" value="TreeGrafter"/>
</dbReference>
<evidence type="ECO:0000313" key="10">
    <source>
        <dbReference type="EMBL" id="QHT26616.1"/>
    </source>
</evidence>
<evidence type="ECO:0000256" key="7">
    <source>
        <dbReference type="ARBA" id="ARBA00022842"/>
    </source>
</evidence>
<dbReference type="EMBL" id="MN739799">
    <property type="protein sequence ID" value="QHT26616.1"/>
    <property type="molecule type" value="Genomic_DNA"/>
</dbReference>
<evidence type="ECO:0000256" key="8">
    <source>
        <dbReference type="ARBA" id="ARBA00023204"/>
    </source>
</evidence>
<organism evidence="10">
    <name type="scientific">viral metagenome</name>
    <dbReference type="NCBI Taxonomy" id="1070528"/>
    <lineage>
        <taxon>unclassified sequences</taxon>
        <taxon>metagenomes</taxon>
        <taxon>organismal metagenomes</taxon>
    </lineage>
</organism>
<evidence type="ECO:0000256" key="1">
    <source>
        <dbReference type="ARBA" id="ARBA00001936"/>
    </source>
</evidence>
<reference evidence="10" key="1">
    <citation type="journal article" date="2020" name="Nature">
        <title>Giant virus diversity and host interactions through global metagenomics.</title>
        <authorList>
            <person name="Schulz F."/>
            <person name="Roux S."/>
            <person name="Paez-Espino D."/>
            <person name="Jungbluth S."/>
            <person name="Walsh D.A."/>
            <person name="Denef V.J."/>
            <person name="McMahon K.D."/>
            <person name="Konstantinidis K.T."/>
            <person name="Eloe-Fadrosh E.A."/>
            <person name="Kyrpides N.C."/>
            <person name="Woyke T."/>
        </authorList>
    </citation>
    <scope>NUCLEOTIDE SEQUENCE</scope>
    <source>
        <strain evidence="10">GVMAG-M-3300023179-2</strain>
    </source>
</reference>
<dbReference type="GO" id="GO:0070260">
    <property type="term" value="F:5'-tyrosyl-DNA phosphodiesterase activity"/>
    <property type="evidence" value="ECO:0007669"/>
    <property type="project" value="TreeGrafter"/>
</dbReference>
<keyword evidence="6" id="KW-0378">Hydrolase</keyword>
<evidence type="ECO:0000256" key="4">
    <source>
        <dbReference type="ARBA" id="ARBA00022723"/>
    </source>
</evidence>
<comment type="cofactor">
    <cofactor evidence="1">
        <name>Mn(2+)</name>
        <dbReference type="ChEBI" id="CHEBI:29035"/>
    </cofactor>
</comment>
<dbReference type="GO" id="GO:0004518">
    <property type="term" value="F:nuclease activity"/>
    <property type="evidence" value="ECO:0007669"/>
    <property type="project" value="UniProtKB-KW"/>
</dbReference>
<dbReference type="GO" id="GO:0046872">
    <property type="term" value="F:metal ion binding"/>
    <property type="evidence" value="ECO:0007669"/>
    <property type="project" value="UniProtKB-KW"/>
</dbReference>
<dbReference type="AlphaFoldDB" id="A0A6C0EBT4"/>
<name>A0A6C0EBT4_9ZZZZ</name>
<evidence type="ECO:0000256" key="3">
    <source>
        <dbReference type="ARBA" id="ARBA00022722"/>
    </source>
</evidence>
<feature type="domain" description="Endonuclease/exonuclease/phosphatase" evidence="9">
    <location>
        <begin position="146"/>
        <end position="441"/>
    </location>
</feature>
<protein>
    <recommendedName>
        <fullName evidence="9">Endonuclease/exonuclease/phosphatase domain-containing protein</fullName>
    </recommendedName>
</protein>
<keyword evidence="7" id="KW-0460">Magnesium</keyword>
<keyword evidence="8" id="KW-0234">DNA repair</keyword>
<evidence type="ECO:0000256" key="5">
    <source>
        <dbReference type="ARBA" id="ARBA00022763"/>
    </source>
</evidence>
<keyword evidence="5" id="KW-0227">DNA damage</keyword>
<dbReference type="Pfam" id="PF03372">
    <property type="entry name" value="Exo_endo_phos"/>
    <property type="match status" value="1"/>
</dbReference>
<evidence type="ECO:0000256" key="2">
    <source>
        <dbReference type="ARBA" id="ARBA00001946"/>
    </source>
</evidence>
<dbReference type="PANTHER" id="PTHR15822:SF4">
    <property type="entry name" value="TYROSYL-DNA PHOSPHODIESTERASE 2"/>
    <property type="match status" value="1"/>
</dbReference>
<evidence type="ECO:0000259" key="9">
    <source>
        <dbReference type="Pfam" id="PF03372"/>
    </source>
</evidence>
<evidence type="ECO:0000256" key="6">
    <source>
        <dbReference type="ARBA" id="ARBA00022801"/>
    </source>
</evidence>
<dbReference type="PANTHER" id="PTHR15822">
    <property type="entry name" value="TRAF AND TNF RECEPTOR-ASSOCIATED PROTEIN"/>
    <property type="match status" value="1"/>
</dbReference>
<dbReference type="GO" id="GO:0003697">
    <property type="term" value="F:single-stranded DNA binding"/>
    <property type="evidence" value="ECO:0007669"/>
    <property type="project" value="TreeGrafter"/>
</dbReference>
<dbReference type="Gene3D" id="3.60.10.10">
    <property type="entry name" value="Endonuclease/exonuclease/phosphatase"/>
    <property type="match status" value="1"/>
</dbReference>
<keyword evidence="4" id="KW-0479">Metal-binding</keyword>
<comment type="cofactor">
    <cofactor evidence="2">
        <name>Mg(2+)</name>
        <dbReference type="ChEBI" id="CHEBI:18420"/>
    </cofactor>
</comment>
<dbReference type="GO" id="GO:0005737">
    <property type="term" value="C:cytoplasm"/>
    <property type="evidence" value="ECO:0007669"/>
    <property type="project" value="TreeGrafter"/>
</dbReference>
<dbReference type="InterPro" id="IPR005135">
    <property type="entry name" value="Endo/exonuclease/phosphatase"/>
</dbReference>
<dbReference type="InterPro" id="IPR036691">
    <property type="entry name" value="Endo/exonu/phosph_ase_sf"/>
</dbReference>
<dbReference type="InterPro" id="IPR051547">
    <property type="entry name" value="TDP2-like"/>
</dbReference>
<dbReference type="GO" id="GO:0006302">
    <property type="term" value="P:double-strand break repair"/>
    <property type="evidence" value="ECO:0007669"/>
    <property type="project" value="TreeGrafter"/>
</dbReference>
<sequence length="451" mass="53887">MEKYLFKYIKYKNKYNKSKINNLNGGSKLYTRNISTEYTKDIYDKLNKDDQNKFPFYCPNNRSKLCGIETPNYGLCKSEETECNNYTGENTYLEYDLDDEERKDNYNFGQKFGYDIYKHEKKDCSKLIVNSTYEANFLLPKKFKIMTYNCWWSIKKTSNETENDFHLKFFEIRMKNIAEIINKSDADIICLQEVGNLTFEILQPLLKENYKYYYENPFECNIDDNGPRGRSLETMCFSKYPVKSFKLFSVQGNLHYNNAMIMLEFDNLIIFNVYLQAGTRNSPGQKDLWFNYSRCRYNEYLAIGKYIKDNNIDKPMVVLGDFNTNLNGDFEEWPELKAFKQLKLVDSWLTKNDNNSGFTEDTNVNYMRWNVKFEEKIYRIDGIFYTKDKLKTNQIEILGNEPIDIDKEMQQNFYDIRIPNKPNKDELIRKNKKLQLWPSDHFAVMAELEFI</sequence>
<proteinExistence type="predicted"/>
<dbReference type="SUPFAM" id="SSF56219">
    <property type="entry name" value="DNase I-like"/>
    <property type="match status" value="1"/>
</dbReference>
<accession>A0A6C0EBT4</accession>